<name>A0A4S4FZ82_9MICO</name>
<evidence type="ECO:0000256" key="4">
    <source>
        <dbReference type="SAM" id="MobiDB-lite"/>
    </source>
</evidence>
<feature type="domain" description="HTH luxR-type" evidence="5">
    <location>
        <begin position="859"/>
        <end position="926"/>
    </location>
</feature>
<dbReference type="Gene3D" id="1.25.40.10">
    <property type="entry name" value="Tetratricopeptide repeat domain"/>
    <property type="match status" value="1"/>
</dbReference>
<proteinExistence type="predicted"/>
<dbReference type="InterPro" id="IPR036388">
    <property type="entry name" value="WH-like_DNA-bd_sf"/>
</dbReference>
<dbReference type="PROSITE" id="PS50043">
    <property type="entry name" value="HTH_LUXR_2"/>
    <property type="match status" value="1"/>
</dbReference>
<dbReference type="Proteomes" id="UP000307380">
    <property type="component" value="Unassembled WGS sequence"/>
</dbReference>
<dbReference type="GO" id="GO:0006355">
    <property type="term" value="P:regulation of DNA-templated transcription"/>
    <property type="evidence" value="ECO:0007669"/>
    <property type="project" value="InterPro"/>
</dbReference>
<dbReference type="RefSeq" id="WP_136422729.1">
    <property type="nucleotide sequence ID" value="NZ_SSSN01000003.1"/>
</dbReference>
<evidence type="ECO:0000256" key="1">
    <source>
        <dbReference type="ARBA" id="ARBA00023015"/>
    </source>
</evidence>
<dbReference type="Pfam" id="PF00196">
    <property type="entry name" value="GerE"/>
    <property type="match status" value="1"/>
</dbReference>
<dbReference type="CDD" id="cd06170">
    <property type="entry name" value="LuxR_C_like"/>
    <property type="match status" value="1"/>
</dbReference>
<accession>A0A4S4FZ82</accession>
<comment type="caution">
    <text evidence="6">The sequence shown here is derived from an EMBL/GenBank/DDBJ whole genome shotgun (WGS) entry which is preliminary data.</text>
</comment>
<dbReference type="Gene3D" id="1.10.10.10">
    <property type="entry name" value="Winged helix-like DNA-binding domain superfamily/Winged helix DNA-binding domain"/>
    <property type="match status" value="1"/>
</dbReference>
<keyword evidence="3" id="KW-0804">Transcription</keyword>
<dbReference type="OrthoDB" id="134933at2"/>
<sequence length="926" mass="98987">MPGQRPTAPGSFPRPGLAASDRPDACAEAAARATSSFLTVTGVAGVGTTTWLRQFIAAHPRQRVISLSADVAEAQFAYAFADKLAHAAGRREGAVGASGVPDAMSVGRVLVAALTAGGHRRVRLVLDDAQWIDHDSLRVLRFVLARLSRSGASVAIGGSTPGADEAARVMMADSADWDLVRSVRLRPLDAPGVRRYVSELHGREVSLRLAERIRSTAGGLPRLVDAVVLAMEHASPGRRWEEDAEVPALLDDPFSGWKMASTPEILAAVQLAGVLGHPVPRRELEAIAARLSREIDVDGALTAGLLVEDHDELRPFHDLYGAEMARTVDAADRSSVAAAAASTLSDPHRALAAGLAGAERLDDDLRQRMRHLVDDAIESGRAALAIAHLRSAAAVTVGREHDELVVEVCLLAAAAMLSPSVIDLIPDLEAMTPDPVRDLALLSTRQILGETAWASAYAAELLSGDLPHPDELLLRMQASMRATTIQLTSEDRSAVPEMLTQTRVLAARLVERGLPPVDRRLAPLADASAIMLRCTGLALVVAARRGDRDGVKAELAALSTLIASARDSAALVDALTCRAALRAAAGEISLAMADAERAVTLVETGRSGWSNGHARVILAYCYWIQGRYPAATETVEAAISTVFDSPDVASRPLVYLVRALLAATAGDADAHAGALSTAGAVTVTGYDTFGVPLELLARLEEARATERWQDVVDLFDDERLTDRWMADRSVLSYRVDALAALGRAEEADRELRRIRTMVGSGWTPVHGSLEWLEGRVDEGYGLIEPARRAFLRAAALRFPPLPAAIARFDAGRMQLLVGDRDGGRRSVRAALAEFRALGAIPYVHRAVDLLDGRPGTPPPLAELESLTSREREVAVRAADGRTNAEIAHELFLSVPTVRFHMRNVLAKLGIASRRELAPIIGAARRR</sequence>
<keyword evidence="2" id="KW-0238">DNA-binding</keyword>
<dbReference type="EMBL" id="SSSN01000003">
    <property type="protein sequence ID" value="THG35375.1"/>
    <property type="molecule type" value="Genomic_DNA"/>
</dbReference>
<feature type="region of interest" description="Disordered" evidence="4">
    <location>
        <begin position="1"/>
        <end position="21"/>
    </location>
</feature>
<evidence type="ECO:0000256" key="2">
    <source>
        <dbReference type="ARBA" id="ARBA00023125"/>
    </source>
</evidence>
<dbReference type="SUPFAM" id="SSF48452">
    <property type="entry name" value="TPR-like"/>
    <property type="match status" value="1"/>
</dbReference>
<dbReference type="AlphaFoldDB" id="A0A4S4FZ82"/>
<dbReference type="PANTHER" id="PTHR44688">
    <property type="entry name" value="DNA-BINDING TRANSCRIPTIONAL ACTIVATOR DEVR_DOSR"/>
    <property type="match status" value="1"/>
</dbReference>
<dbReference type="GO" id="GO:0003677">
    <property type="term" value="F:DNA binding"/>
    <property type="evidence" value="ECO:0007669"/>
    <property type="project" value="UniProtKB-KW"/>
</dbReference>
<dbReference type="InterPro" id="IPR011990">
    <property type="entry name" value="TPR-like_helical_dom_sf"/>
</dbReference>
<dbReference type="SUPFAM" id="SSF46894">
    <property type="entry name" value="C-terminal effector domain of the bipartite response regulators"/>
    <property type="match status" value="1"/>
</dbReference>
<evidence type="ECO:0000259" key="5">
    <source>
        <dbReference type="PROSITE" id="PS50043"/>
    </source>
</evidence>
<reference evidence="6 7" key="1">
    <citation type="submission" date="2019-04" db="EMBL/GenBank/DDBJ databases">
        <authorList>
            <person name="Jiang L."/>
        </authorList>
    </citation>
    <scope>NUCLEOTIDE SEQUENCE [LARGE SCALE GENOMIC DNA]</scope>
    <source>
        <strain evidence="6 7">YIM 131861</strain>
    </source>
</reference>
<dbReference type="PRINTS" id="PR00038">
    <property type="entry name" value="HTHLUXR"/>
</dbReference>
<gene>
    <name evidence="6" type="ORF">E6C70_04820</name>
</gene>
<dbReference type="Pfam" id="PF13191">
    <property type="entry name" value="AAA_16"/>
    <property type="match status" value="1"/>
</dbReference>
<dbReference type="SMART" id="SM00421">
    <property type="entry name" value="HTH_LUXR"/>
    <property type="match status" value="1"/>
</dbReference>
<evidence type="ECO:0000313" key="7">
    <source>
        <dbReference type="Proteomes" id="UP000307380"/>
    </source>
</evidence>
<dbReference type="PANTHER" id="PTHR44688:SF16">
    <property type="entry name" value="DNA-BINDING TRANSCRIPTIONAL ACTIVATOR DEVR_DOSR"/>
    <property type="match status" value="1"/>
</dbReference>
<organism evidence="6 7">
    <name type="scientific">Orlajensenia flava</name>
    <dbReference type="NCBI Taxonomy" id="2565934"/>
    <lineage>
        <taxon>Bacteria</taxon>
        <taxon>Bacillati</taxon>
        <taxon>Actinomycetota</taxon>
        <taxon>Actinomycetes</taxon>
        <taxon>Micrococcales</taxon>
        <taxon>Microbacteriaceae</taxon>
        <taxon>Orlajensenia</taxon>
    </lineage>
</organism>
<keyword evidence="7" id="KW-1185">Reference proteome</keyword>
<evidence type="ECO:0000313" key="6">
    <source>
        <dbReference type="EMBL" id="THG35375.1"/>
    </source>
</evidence>
<dbReference type="PROSITE" id="PS00622">
    <property type="entry name" value="HTH_LUXR_1"/>
    <property type="match status" value="1"/>
</dbReference>
<keyword evidence="1" id="KW-0805">Transcription regulation</keyword>
<dbReference type="InterPro" id="IPR000792">
    <property type="entry name" value="Tscrpt_reg_LuxR_C"/>
</dbReference>
<protein>
    <recommendedName>
        <fullName evidence="5">HTH luxR-type domain-containing protein</fullName>
    </recommendedName>
</protein>
<evidence type="ECO:0000256" key="3">
    <source>
        <dbReference type="ARBA" id="ARBA00023163"/>
    </source>
</evidence>
<dbReference type="InterPro" id="IPR041664">
    <property type="entry name" value="AAA_16"/>
</dbReference>
<dbReference type="InterPro" id="IPR016032">
    <property type="entry name" value="Sig_transdc_resp-reg_C-effctor"/>
</dbReference>